<feature type="region of interest" description="Disordered" evidence="1">
    <location>
        <begin position="1101"/>
        <end position="1167"/>
    </location>
</feature>
<feature type="compositionally biased region" description="Polar residues" evidence="1">
    <location>
        <begin position="834"/>
        <end position="849"/>
    </location>
</feature>
<evidence type="ECO:0000256" key="1">
    <source>
        <dbReference type="SAM" id="MobiDB-lite"/>
    </source>
</evidence>
<feature type="region of interest" description="Disordered" evidence="1">
    <location>
        <begin position="364"/>
        <end position="889"/>
    </location>
</feature>
<feature type="compositionally biased region" description="Polar residues" evidence="1">
    <location>
        <begin position="1101"/>
        <end position="1133"/>
    </location>
</feature>
<feature type="compositionally biased region" description="Polar residues" evidence="1">
    <location>
        <begin position="868"/>
        <end position="886"/>
    </location>
</feature>
<feature type="compositionally biased region" description="Pro residues" evidence="1">
    <location>
        <begin position="496"/>
        <end position="505"/>
    </location>
</feature>
<feature type="region of interest" description="Disordered" evidence="1">
    <location>
        <begin position="1045"/>
        <end position="1079"/>
    </location>
</feature>
<feature type="compositionally biased region" description="Polar residues" evidence="1">
    <location>
        <begin position="970"/>
        <end position="987"/>
    </location>
</feature>
<feature type="compositionally biased region" description="Polar residues" evidence="1">
    <location>
        <begin position="998"/>
        <end position="1010"/>
    </location>
</feature>
<proteinExistence type="predicted"/>
<feature type="region of interest" description="Disordered" evidence="1">
    <location>
        <begin position="949"/>
        <end position="1012"/>
    </location>
</feature>
<feature type="compositionally biased region" description="Basic and acidic residues" evidence="1">
    <location>
        <begin position="824"/>
        <end position="833"/>
    </location>
</feature>
<feature type="compositionally biased region" description="Polar residues" evidence="1">
    <location>
        <begin position="1060"/>
        <end position="1076"/>
    </location>
</feature>
<feature type="region of interest" description="Disordered" evidence="1">
    <location>
        <begin position="307"/>
        <end position="346"/>
    </location>
</feature>
<dbReference type="Proteomes" id="UP001178508">
    <property type="component" value="Chromosome 14"/>
</dbReference>
<feature type="compositionally biased region" description="Pro residues" evidence="1">
    <location>
        <begin position="476"/>
        <end position="488"/>
    </location>
</feature>
<name>A0AAV1GIF5_XYRNO</name>
<feature type="compositionally biased region" description="Low complexity" evidence="1">
    <location>
        <begin position="429"/>
        <end position="446"/>
    </location>
</feature>
<evidence type="ECO:0000313" key="2">
    <source>
        <dbReference type="EMBL" id="CAJ1071957.1"/>
    </source>
</evidence>
<gene>
    <name evidence="2" type="ORF">XNOV1_A018005</name>
</gene>
<evidence type="ECO:0000313" key="3">
    <source>
        <dbReference type="Proteomes" id="UP001178508"/>
    </source>
</evidence>
<feature type="region of interest" description="Disordered" evidence="1">
    <location>
        <begin position="1264"/>
        <end position="1294"/>
    </location>
</feature>
<organism evidence="2 3">
    <name type="scientific">Xyrichtys novacula</name>
    <name type="common">Pearly razorfish</name>
    <name type="synonym">Hemipteronotus novacula</name>
    <dbReference type="NCBI Taxonomy" id="13765"/>
    <lineage>
        <taxon>Eukaryota</taxon>
        <taxon>Metazoa</taxon>
        <taxon>Chordata</taxon>
        <taxon>Craniata</taxon>
        <taxon>Vertebrata</taxon>
        <taxon>Euteleostomi</taxon>
        <taxon>Actinopterygii</taxon>
        <taxon>Neopterygii</taxon>
        <taxon>Teleostei</taxon>
        <taxon>Neoteleostei</taxon>
        <taxon>Acanthomorphata</taxon>
        <taxon>Eupercaria</taxon>
        <taxon>Labriformes</taxon>
        <taxon>Labridae</taxon>
        <taxon>Xyrichtys</taxon>
    </lineage>
</organism>
<reference evidence="2" key="1">
    <citation type="submission" date="2023-08" db="EMBL/GenBank/DDBJ databases">
        <authorList>
            <person name="Alioto T."/>
            <person name="Alioto T."/>
            <person name="Gomez Garrido J."/>
        </authorList>
    </citation>
    <scope>NUCLEOTIDE SEQUENCE</scope>
</reference>
<dbReference type="EMBL" id="OY660877">
    <property type="protein sequence ID" value="CAJ1071957.1"/>
    <property type="molecule type" value="Genomic_DNA"/>
</dbReference>
<keyword evidence="3" id="KW-1185">Reference proteome</keyword>
<accession>A0AAV1GIF5</accession>
<feature type="compositionally biased region" description="Low complexity" evidence="1">
    <location>
        <begin position="719"/>
        <end position="733"/>
    </location>
</feature>
<protein>
    <submittedName>
        <fullName evidence="2">Protein piccolo-like</fullName>
    </submittedName>
</protein>
<sequence length="1294" mass="143112">MACQELSLSSKILSCFGLFLVASSFCLCTELTRLKASDNLLGNSTLGHVQLVSTELHHGRLLISENTRQMSGVKRARTFKNLLNHDTDYQADMGWEESKQTKTQDHGLSKQKQDNAAVERLLQMEPKVECTRDSMKLQVQDAASTPGSLLFVDRGSRLSPLPLSKLPPSCGYSIKSTRRDLVLSAPYDGCFVALEEDAYVLPLRWWGLPVRMSCPLMRQSSNPPVVTCQAEGMIVKTEWTMSAAKIKMKLSGDWEPLMTASSRCGFGVVTHPEGVVISVPYTPCLLKTDGIYTLEVAGDGEIKISCPSLPPAGQESTTYPVKDLNPQTEPPSKGVYTPAQSQNTVKTHAPENIDQPQLPYFPTYPNFFYPANPEPKPTEKPFSPPVKNGGKQVQKTDLPAKQTANPDGRVYQSFYHYPYYPQPEPHPATKPSQPAQPQAPKGQFQQSSAQPEPEKLPVAPKPPHPSSDHLGQVYQPFPPYQYPLYPQPEPEKKPAPAAPQVPQPEAPKGQINQQSNLWPEMEKPPDMPTAPMKPQQPETPQGQEHPQFYFYPYYFQSAHPENPLAAKPSHPPEPEAPKNQAHQQFPLYPQPEKSPSAPELVEHESPEAPISSSYYYPLYNNRQEPKNPTAEKPAGTAEPPQPPQPETTQRQEYMSVYQYPFYPLPESRNEPVQPPHLESPKGKGDQPVSPLPGSEKLPSEKPAAAQKPSDPDSSPGQIYQPFYPYHYPFYPQPGSQGQPAANLPKTPELEAPKDQVQQPEPQKPLTEKPTSPPEPQQPATPQSQEYRPFYTYHYPYRYPHGFPFYSQPENQPAAVQKPTTPESKLPKPDHQSSKTESAGANGDTQTVTIPQLPPDPQFVTLPPVTLGKQPQQPSKGGTDTQDSQSGPPYKPPVYCPQSCPSGISNCCVQIAFHQHLHHILPAKETPPLYPGLPFLPSMYSSGFDQDLVSAPLPQKSTGTTSEAPPAPISTPVSAQPASSKKTVQQYHQPPDGSLDTMKGSNPSMLTNQQPILIGPNPLHSYWMHLPQHEGSQSQLPAHHSLPSQSQVLGKGQVNPGVQYPITTEQKPSVSQSSGSEAQRHIVTNDPNRKQLLQHLLHRAHSTNNNHNPSLQPQHSVRNLQDSNHQPMSNTYSEPMSYVLLQHGPPSRTSNSFNRLPLPSTDHIHDANNQNHKLQYPQSLNLPLEESQQPEWPKQGLSNPSPGSFNYMPGFGDGSSSSQLISAPVDPNFVPQDRSFTSDHLEPGFSDFWKPMTPLSSGQRTSHILPEAFQPWSPAADQPANGFIQPIQEGGEEQE</sequence>
<feature type="compositionally biased region" description="Low complexity" evidence="1">
    <location>
        <begin position="546"/>
        <end position="556"/>
    </location>
</feature>